<evidence type="ECO:0000313" key="1">
    <source>
        <dbReference type="EMBL" id="GAJ12075.1"/>
    </source>
</evidence>
<dbReference type="EMBL" id="BARW01028360">
    <property type="protein sequence ID" value="GAJ12075.1"/>
    <property type="molecule type" value="Genomic_DNA"/>
</dbReference>
<protein>
    <submittedName>
        <fullName evidence="1">Uncharacterized protein</fullName>
    </submittedName>
</protein>
<accession>X1VRG3</accession>
<reference evidence="1" key="1">
    <citation type="journal article" date="2014" name="Front. Microbiol.">
        <title>High frequency of phylogenetically diverse reductive dehalogenase-homologous genes in deep subseafloor sedimentary metagenomes.</title>
        <authorList>
            <person name="Kawai M."/>
            <person name="Futagami T."/>
            <person name="Toyoda A."/>
            <person name="Takaki Y."/>
            <person name="Nishi S."/>
            <person name="Hori S."/>
            <person name="Arai W."/>
            <person name="Tsubouchi T."/>
            <person name="Morono Y."/>
            <person name="Uchiyama I."/>
            <person name="Ito T."/>
            <person name="Fujiyama A."/>
            <person name="Inagaki F."/>
            <person name="Takami H."/>
        </authorList>
    </citation>
    <scope>NUCLEOTIDE SEQUENCE</scope>
    <source>
        <strain evidence="1">Expedition CK06-06</strain>
    </source>
</reference>
<organism evidence="1">
    <name type="scientific">marine sediment metagenome</name>
    <dbReference type="NCBI Taxonomy" id="412755"/>
    <lineage>
        <taxon>unclassified sequences</taxon>
        <taxon>metagenomes</taxon>
        <taxon>ecological metagenomes</taxon>
    </lineage>
</organism>
<name>X1VRG3_9ZZZZ</name>
<proteinExistence type="predicted"/>
<feature type="non-terminal residue" evidence="1">
    <location>
        <position position="171"/>
    </location>
</feature>
<comment type="caution">
    <text evidence="1">The sequence shown here is derived from an EMBL/GenBank/DDBJ whole genome shotgun (WGS) entry which is preliminary data.</text>
</comment>
<dbReference type="AlphaFoldDB" id="X1VRG3"/>
<sequence>MKKYLSILLALVLVLSFSLVTAVPVAAAEEVSEVINLTDPVEATITKTDTLDAVTFDIEILSENVPHGFYGVSLAFATSDVSPDFQVKYAEVEINAPNNTCGWYYQDWIEGSGDPGDPPAWSGWGEDEVPLSEKDGFSAVAKLPTEKSFSVSIPIEALGGFGATYYFAIQV</sequence>
<gene>
    <name evidence="1" type="ORF">S12H4_45806</name>
</gene>